<feature type="region of interest" description="Disordered" evidence="1">
    <location>
        <begin position="60"/>
        <end position="92"/>
    </location>
</feature>
<dbReference type="Proteomes" id="UP001629113">
    <property type="component" value="Unassembled WGS sequence"/>
</dbReference>
<keyword evidence="4" id="KW-1185">Reference proteome</keyword>
<protein>
    <recommendedName>
        <fullName evidence="5">Secreted protein</fullName>
    </recommendedName>
</protein>
<accession>A0ABR4PNU1</accession>
<comment type="caution">
    <text evidence="3">The sequence shown here is derived from an EMBL/GenBank/DDBJ whole genome shotgun (WGS) entry which is preliminary data.</text>
</comment>
<evidence type="ECO:0000256" key="1">
    <source>
        <dbReference type="SAM" id="MobiDB-lite"/>
    </source>
</evidence>
<name>A0ABR4PNU1_9HELO</name>
<feature type="chain" id="PRO_5047368864" description="Secreted protein" evidence="2">
    <location>
        <begin position="18"/>
        <end position="108"/>
    </location>
</feature>
<evidence type="ECO:0000313" key="4">
    <source>
        <dbReference type="Proteomes" id="UP001629113"/>
    </source>
</evidence>
<dbReference type="EMBL" id="JBFCZG010000003">
    <property type="protein sequence ID" value="KAL3424974.1"/>
    <property type="molecule type" value="Genomic_DNA"/>
</dbReference>
<organism evidence="3 4">
    <name type="scientific">Phlyctema vagabunda</name>
    <dbReference type="NCBI Taxonomy" id="108571"/>
    <lineage>
        <taxon>Eukaryota</taxon>
        <taxon>Fungi</taxon>
        <taxon>Dikarya</taxon>
        <taxon>Ascomycota</taxon>
        <taxon>Pezizomycotina</taxon>
        <taxon>Leotiomycetes</taxon>
        <taxon>Helotiales</taxon>
        <taxon>Dermateaceae</taxon>
        <taxon>Phlyctema</taxon>
    </lineage>
</organism>
<evidence type="ECO:0000256" key="2">
    <source>
        <dbReference type="SAM" id="SignalP"/>
    </source>
</evidence>
<reference evidence="3 4" key="1">
    <citation type="submission" date="2024-06" db="EMBL/GenBank/DDBJ databases">
        <title>Complete genome of Phlyctema vagabunda strain 19-DSS-EL-015.</title>
        <authorList>
            <person name="Fiorenzani C."/>
        </authorList>
    </citation>
    <scope>NUCLEOTIDE SEQUENCE [LARGE SCALE GENOMIC DNA]</scope>
    <source>
        <strain evidence="3 4">19-DSS-EL-015</strain>
    </source>
</reference>
<gene>
    <name evidence="3" type="ORF">PVAG01_04255</name>
</gene>
<proteinExistence type="predicted"/>
<sequence>MSCGLSITFMTIIVIHAMTSLLGDDNSTGEGRIEQGPPRSGSVVVVVKSLYDALQRHSTRHYTIGQSEDDQHAPDPSSKVLKDTKPSGPSASVTLAFLSPVCKAGAAR</sequence>
<evidence type="ECO:0008006" key="5">
    <source>
        <dbReference type="Google" id="ProtNLM"/>
    </source>
</evidence>
<feature type="signal peptide" evidence="2">
    <location>
        <begin position="1"/>
        <end position="17"/>
    </location>
</feature>
<evidence type="ECO:0000313" key="3">
    <source>
        <dbReference type="EMBL" id="KAL3424974.1"/>
    </source>
</evidence>
<keyword evidence="2" id="KW-0732">Signal</keyword>